<dbReference type="InterPro" id="IPR042189">
    <property type="entry name" value="RNA_pol_sigma_70_r1_1_sf"/>
</dbReference>
<proteinExistence type="predicted"/>
<organism evidence="3 4">
    <name type="scientific">Persicimonas caeni</name>
    <dbReference type="NCBI Taxonomy" id="2292766"/>
    <lineage>
        <taxon>Bacteria</taxon>
        <taxon>Deltaproteobacteria</taxon>
        <taxon>Bradymonadales</taxon>
        <taxon>Bradymonadaceae</taxon>
        <taxon>Persicimonas</taxon>
    </lineage>
</organism>
<evidence type="ECO:0000313" key="3">
    <source>
        <dbReference type="EMBL" id="QDG54520.1"/>
    </source>
</evidence>
<keyword evidence="4" id="KW-1185">Reference proteome</keyword>
<dbReference type="AlphaFoldDB" id="A0A4Y6Q257"/>
<dbReference type="EMBL" id="CP041186">
    <property type="protein sequence ID" value="QDG54520.1"/>
    <property type="molecule type" value="Genomic_DNA"/>
</dbReference>
<evidence type="ECO:0000256" key="1">
    <source>
        <dbReference type="SAM" id="MobiDB-lite"/>
    </source>
</evidence>
<evidence type="ECO:0000313" key="4">
    <source>
        <dbReference type="Proteomes" id="UP000315995"/>
    </source>
</evidence>
<name>A0A4Y6Q257_PERCE</name>
<dbReference type="InterPro" id="IPR007127">
    <property type="entry name" value="RNA_pol_sigma_70_r1_1"/>
</dbReference>
<reference evidence="3 4" key="1">
    <citation type="submission" date="2019-06" db="EMBL/GenBank/DDBJ databases">
        <title>Persicimonas caeni gen. nov., sp. nov., a predatory bacterium isolated from solar saltern.</title>
        <authorList>
            <person name="Wang S."/>
        </authorList>
    </citation>
    <scope>NUCLEOTIDE SEQUENCE [LARGE SCALE GENOMIC DNA]</scope>
    <source>
        <strain evidence="3 4">YN101</strain>
    </source>
</reference>
<protein>
    <recommendedName>
        <fullName evidence="2">RNA polymerase sigma factor 70 region 1.1 domain-containing protein</fullName>
    </recommendedName>
</protein>
<feature type="compositionally biased region" description="Acidic residues" evidence="1">
    <location>
        <begin position="1"/>
        <end position="10"/>
    </location>
</feature>
<dbReference type="OrthoDB" id="5520441at2"/>
<sequence>MAEEEEEEFGSPEATDFHGRKRELLKHGLEKGELSWTEIQKALPREHLTDTELEVLLFTCKNMGIDVTGDRPR</sequence>
<dbReference type="Gene3D" id="1.10.220.120">
    <property type="entry name" value="Sigma-70 factor, region 1.1"/>
    <property type="match status" value="1"/>
</dbReference>
<dbReference type="Pfam" id="PF03979">
    <property type="entry name" value="Sigma70_r1_1"/>
    <property type="match status" value="1"/>
</dbReference>
<dbReference type="Proteomes" id="UP000315995">
    <property type="component" value="Chromosome"/>
</dbReference>
<feature type="domain" description="RNA polymerase sigma factor 70 region 1.1" evidence="2">
    <location>
        <begin position="22"/>
        <end position="71"/>
    </location>
</feature>
<dbReference type="GO" id="GO:0016987">
    <property type="term" value="F:sigma factor activity"/>
    <property type="evidence" value="ECO:0007669"/>
    <property type="project" value="InterPro"/>
</dbReference>
<gene>
    <name evidence="3" type="ORF">FIV42_28380</name>
</gene>
<dbReference type="GO" id="GO:0003677">
    <property type="term" value="F:DNA binding"/>
    <property type="evidence" value="ECO:0007669"/>
    <property type="project" value="InterPro"/>
</dbReference>
<accession>A0A5B8YDR8</accession>
<feature type="region of interest" description="Disordered" evidence="1">
    <location>
        <begin position="1"/>
        <end position="20"/>
    </location>
</feature>
<evidence type="ECO:0000259" key="2">
    <source>
        <dbReference type="Pfam" id="PF03979"/>
    </source>
</evidence>
<dbReference type="RefSeq" id="WP_141200964.1">
    <property type="nucleotide sequence ID" value="NZ_CP041186.1"/>
</dbReference>
<accession>A0A4Y6Q257</accession>